<dbReference type="PANTHER" id="PTHR44591">
    <property type="entry name" value="STRESS RESPONSE REGULATOR PROTEIN 1"/>
    <property type="match status" value="1"/>
</dbReference>
<evidence type="ECO:0000259" key="4">
    <source>
        <dbReference type="PROSITE" id="PS50110"/>
    </source>
</evidence>
<accession>A0A0V0QXJ5</accession>
<organism evidence="5 6">
    <name type="scientific">Pseudocohnilembus persalinus</name>
    <name type="common">Ciliate</name>
    <dbReference type="NCBI Taxonomy" id="266149"/>
    <lineage>
        <taxon>Eukaryota</taxon>
        <taxon>Sar</taxon>
        <taxon>Alveolata</taxon>
        <taxon>Ciliophora</taxon>
        <taxon>Intramacronucleata</taxon>
        <taxon>Oligohymenophorea</taxon>
        <taxon>Scuticociliatia</taxon>
        <taxon>Philasterida</taxon>
        <taxon>Pseudocohnilembidae</taxon>
        <taxon>Pseudocohnilembus</taxon>
    </lineage>
</organism>
<dbReference type="Pfam" id="PF00072">
    <property type="entry name" value="Response_reg"/>
    <property type="match status" value="1"/>
</dbReference>
<dbReference type="EMBL" id="LDAU01000090">
    <property type="protein sequence ID" value="KRX06946.1"/>
    <property type="molecule type" value="Genomic_DNA"/>
</dbReference>
<comment type="caution">
    <text evidence="5">The sequence shown here is derived from an EMBL/GenBank/DDBJ whole genome shotgun (WGS) entry which is preliminary data.</text>
</comment>
<evidence type="ECO:0000256" key="1">
    <source>
        <dbReference type="ARBA" id="ARBA00022553"/>
    </source>
</evidence>
<dbReference type="InterPro" id="IPR050595">
    <property type="entry name" value="Bact_response_regulator"/>
</dbReference>
<dbReference type="InParanoid" id="A0A0V0QXJ5"/>
<dbReference type="Proteomes" id="UP000054937">
    <property type="component" value="Unassembled WGS sequence"/>
</dbReference>
<proteinExistence type="predicted"/>
<dbReference type="InterPro" id="IPR011006">
    <property type="entry name" value="CheY-like_superfamily"/>
</dbReference>
<dbReference type="PANTHER" id="PTHR44591:SF3">
    <property type="entry name" value="RESPONSE REGULATORY DOMAIN-CONTAINING PROTEIN"/>
    <property type="match status" value="1"/>
</dbReference>
<gene>
    <name evidence="5" type="ORF">PPERSA_07109</name>
</gene>
<reference evidence="5 6" key="1">
    <citation type="journal article" date="2015" name="Sci. Rep.">
        <title>Genome of the facultative scuticociliatosis pathogen Pseudocohnilembus persalinus provides insight into its virulence through horizontal gene transfer.</title>
        <authorList>
            <person name="Xiong J."/>
            <person name="Wang G."/>
            <person name="Cheng J."/>
            <person name="Tian M."/>
            <person name="Pan X."/>
            <person name="Warren A."/>
            <person name="Jiang C."/>
            <person name="Yuan D."/>
            <person name="Miao W."/>
        </authorList>
    </citation>
    <scope>NUCLEOTIDE SEQUENCE [LARGE SCALE GENOMIC DNA]</scope>
    <source>
        <strain evidence="5">36N120E</strain>
    </source>
</reference>
<evidence type="ECO:0000256" key="3">
    <source>
        <dbReference type="SAM" id="MobiDB-lite"/>
    </source>
</evidence>
<dbReference type="PROSITE" id="PS50110">
    <property type="entry name" value="RESPONSE_REGULATORY"/>
    <property type="match status" value="1"/>
</dbReference>
<name>A0A0V0QXJ5_PSEPJ</name>
<dbReference type="CDD" id="cd17546">
    <property type="entry name" value="REC_hyHK_CKI1_RcsC-like"/>
    <property type="match status" value="1"/>
</dbReference>
<evidence type="ECO:0000313" key="6">
    <source>
        <dbReference type="Proteomes" id="UP000054937"/>
    </source>
</evidence>
<dbReference type="SMART" id="SM00448">
    <property type="entry name" value="REC"/>
    <property type="match status" value="1"/>
</dbReference>
<dbReference type="OrthoDB" id="304129at2759"/>
<keyword evidence="1 2" id="KW-0597">Phosphoprotein</keyword>
<dbReference type="InterPro" id="IPR001789">
    <property type="entry name" value="Sig_transdc_resp-reg_receiver"/>
</dbReference>
<dbReference type="GO" id="GO:0000160">
    <property type="term" value="P:phosphorelay signal transduction system"/>
    <property type="evidence" value="ECO:0007669"/>
    <property type="project" value="InterPro"/>
</dbReference>
<feature type="domain" description="Response regulatory" evidence="4">
    <location>
        <begin position="208"/>
        <end position="441"/>
    </location>
</feature>
<protein>
    <submittedName>
        <fullName evidence="5">CheY-like superfamily</fullName>
    </submittedName>
</protein>
<dbReference type="AlphaFoldDB" id="A0A0V0QXJ5"/>
<dbReference type="Gene3D" id="3.40.50.2300">
    <property type="match status" value="1"/>
</dbReference>
<sequence>MSQQPFKSDSYLSTFMTPQFGTIFHQQSSQFSSLNFQNLQKQNSQSLLNNQMNFQSLQNFQNNITSQQNVILEMQDEKDSNANSTIVHKYSSFRNNLPLQSNQEIEINQKNNCSNEQIQSTGNQEKDLQKKCENQTSLEFIKELNPQNLQVPKFKQNLRQNIVPIFQSYGLIQDQVKSGFFQRSPERKYKTITINKEKNQNLNQINPQILIVDDDKFTRQALQQMIFQKYNQQVALAQNGEEALNKFKEKLMLENQPYKLIIMDIDMPVINGIEATKQIRKIMNKLKKFIQQKMQSKLENNYIQTKKLKKKPSIQIEQSDSINNENEESDNKSQVSLKIYDDVNYDKFKLISKETEKLNNSQSPKYLQLQKQQEQFEIGNELQFIQSQLNNFNKEIECPYIIQHSAVAQKYSDENKKDLFDEYLSKPLILSKLQKVITKLFNQ</sequence>
<feature type="region of interest" description="Disordered" evidence="3">
    <location>
        <begin position="314"/>
        <end position="333"/>
    </location>
</feature>
<evidence type="ECO:0000256" key="2">
    <source>
        <dbReference type="PROSITE-ProRule" id="PRU00169"/>
    </source>
</evidence>
<evidence type="ECO:0000313" key="5">
    <source>
        <dbReference type="EMBL" id="KRX06946.1"/>
    </source>
</evidence>
<keyword evidence="6" id="KW-1185">Reference proteome</keyword>
<feature type="modified residue" description="4-aspartylphosphate" evidence="2">
    <location>
        <position position="264"/>
    </location>
</feature>
<dbReference type="SUPFAM" id="SSF52172">
    <property type="entry name" value="CheY-like"/>
    <property type="match status" value="1"/>
</dbReference>